<comment type="caution">
    <text evidence="1">The sequence shown here is derived from an EMBL/GenBank/DDBJ whole genome shotgun (WGS) entry which is preliminary data.</text>
</comment>
<gene>
    <name evidence="1" type="ORF">DFR69_107174</name>
</gene>
<organism evidence="1 2">
    <name type="scientific">Nocardia neocaledoniensis</name>
    <dbReference type="NCBI Taxonomy" id="236511"/>
    <lineage>
        <taxon>Bacteria</taxon>
        <taxon>Bacillati</taxon>
        <taxon>Actinomycetota</taxon>
        <taxon>Actinomycetes</taxon>
        <taxon>Mycobacteriales</taxon>
        <taxon>Nocardiaceae</taxon>
        <taxon>Nocardia</taxon>
    </lineage>
</organism>
<proteinExistence type="predicted"/>
<name>A0A317NFL7_9NOCA</name>
<evidence type="ECO:0000313" key="2">
    <source>
        <dbReference type="Proteomes" id="UP000246410"/>
    </source>
</evidence>
<dbReference type="EMBL" id="QGTL01000007">
    <property type="protein sequence ID" value="PWV73547.1"/>
    <property type="molecule type" value="Genomic_DNA"/>
</dbReference>
<dbReference type="Proteomes" id="UP000246410">
    <property type="component" value="Unassembled WGS sequence"/>
</dbReference>
<sequence length="98" mass="10914">MGISIAVQNQIHELVRSFHGPVATTLAEMALEAPTGTMLGGIHAYADTMFNSYQLTLLLDELSKTVTRNEREDEVVHVLREAARDAIDRHGYLWFSGD</sequence>
<evidence type="ECO:0000313" key="1">
    <source>
        <dbReference type="EMBL" id="PWV73547.1"/>
    </source>
</evidence>
<protein>
    <submittedName>
        <fullName evidence="1">Uncharacterized protein</fullName>
    </submittedName>
</protein>
<reference evidence="1 2" key="1">
    <citation type="submission" date="2018-05" db="EMBL/GenBank/DDBJ databases">
        <title>Genomic Encyclopedia of Type Strains, Phase IV (KMG-IV): sequencing the most valuable type-strain genomes for metagenomic binning, comparative biology and taxonomic classification.</title>
        <authorList>
            <person name="Goeker M."/>
        </authorList>
    </citation>
    <scope>NUCLEOTIDE SEQUENCE [LARGE SCALE GENOMIC DNA]</scope>
    <source>
        <strain evidence="1 2">DSM 44717</strain>
    </source>
</reference>
<accession>A0A317NFL7</accession>
<keyword evidence="2" id="KW-1185">Reference proteome</keyword>
<dbReference type="AlphaFoldDB" id="A0A317NFL7"/>